<evidence type="ECO:0000313" key="2">
    <source>
        <dbReference type="EMBL" id="KAF6174880.1"/>
    </source>
</evidence>
<evidence type="ECO:0000256" key="1">
    <source>
        <dbReference type="SAM" id="Phobius"/>
    </source>
</evidence>
<protein>
    <submittedName>
        <fullName evidence="2">Uncharacterized protein</fullName>
    </submittedName>
</protein>
<dbReference type="AlphaFoldDB" id="A0A7J7P6A4"/>
<accession>A0A7J7P6A4</accession>
<keyword evidence="3" id="KW-1185">Reference proteome</keyword>
<reference evidence="2 3" key="1">
    <citation type="journal article" date="2020" name="IScience">
        <title>Genome Sequencing of the Endangered Kingdonia uniflora (Circaeasteraceae, Ranunculales) Reveals Potential Mechanisms of Evolutionary Specialization.</title>
        <authorList>
            <person name="Sun Y."/>
            <person name="Deng T."/>
            <person name="Zhang A."/>
            <person name="Moore M.J."/>
            <person name="Landis J.B."/>
            <person name="Lin N."/>
            <person name="Zhang H."/>
            <person name="Zhang X."/>
            <person name="Huang J."/>
            <person name="Zhang X."/>
            <person name="Sun H."/>
            <person name="Wang H."/>
        </authorList>
    </citation>
    <scope>NUCLEOTIDE SEQUENCE [LARGE SCALE GENOMIC DNA]</scope>
    <source>
        <strain evidence="2">TB1705</strain>
        <tissue evidence="2">Leaf</tissue>
    </source>
</reference>
<keyword evidence="1" id="KW-0472">Membrane</keyword>
<gene>
    <name evidence="2" type="ORF">GIB67_026368</name>
</gene>
<comment type="caution">
    <text evidence="2">The sequence shown here is derived from an EMBL/GenBank/DDBJ whole genome shotgun (WGS) entry which is preliminary data.</text>
</comment>
<evidence type="ECO:0000313" key="3">
    <source>
        <dbReference type="Proteomes" id="UP000541444"/>
    </source>
</evidence>
<dbReference type="Proteomes" id="UP000541444">
    <property type="component" value="Unassembled WGS sequence"/>
</dbReference>
<feature type="transmembrane region" description="Helical" evidence="1">
    <location>
        <begin position="109"/>
        <end position="138"/>
    </location>
</feature>
<name>A0A7J7P6A4_9MAGN</name>
<keyword evidence="1" id="KW-1133">Transmembrane helix</keyword>
<sequence>NKKKCSSPDDAVKPQNCLPACSTTLPYIPPTRALDLQNSLTHRNSKGTTSSFPSYSTLTYFTCSDLMVRPEVDVSISIEVSIPIINLRMRFIQIFYTLDLHTYRSRYSIIIFLSIHIHAHIYHTYIMHIRLLCIYLFLHK</sequence>
<feature type="non-terminal residue" evidence="2">
    <location>
        <position position="140"/>
    </location>
</feature>
<dbReference type="EMBL" id="JACGCM010000223">
    <property type="protein sequence ID" value="KAF6174880.1"/>
    <property type="molecule type" value="Genomic_DNA"/>
</dbReference>
<organism evidence="2 3">
    <name type="scientific">Kingdonia uniflora</name>
    <dbReference type="NCBI Taxonomy" id="39325"/>
    <lineage>
        <taxon>Eukaryota</taxon>
        <taxon>Viridiplantae</taxon>
        <taxon>Streptophyta</taxon>
        <taxon>Embryophyta</taxon>
        <taxon>Tracheophyta</taxon>
        <taxon>Spermatophyta</taxon>
        <taxon>Magnoliopsida</taxon>
        <taxon>Ranunculales</taxon>
        <taxon>Circaeasteraceae</taxon>
        <taxon>Kingdonia</taxon>
    </lineage>
</organism>
<keyword evidence="1" id="KW-0812">Transmembrane</keyword>
<proteinExistence type="predicted"/>